<protein>
    <submittedName>
        <fullName evidence="1">Uncharacterized protein</fullName>
    </submittedName>
</protein>
<reference evidence="1" key="1">
    <citation type="submission" date="2023-07" db="EMBL/GenBank/DDBJ databases">
        <authorList>
            <consortium name="AG Swart"/>
            <person name="Singh M."/>
            <person name="Singh A."/>
            <person name="Seah K."/>
            <person name="Emmerich C."/>
        </authorList>
    </citation>
    <scope>NUCLEOTIDE SEQUENCE</scope>
    <source>
        <strain evidence="1">DP1</strain>
    </source>
</reference>
<dbReference type="Proteomes" id="UP001295684">
    <property type="component" value="Unassembled WGS sequence"/>
</dbReference>
<keyword evidence="2" id="KW-1185">Reference proteome</keyword>
<dbReference type="AlphaFoldDB" id="A0AAD1XWB4"/>
<evidence type="ECO:0000313" key="2">
    <source>
        <dbReference type="Proteomes" id="UP001295684"/>
    </source>
</evidence>
<accession>A0AAD1XWB4</accession>
<sequence length="126" mass="14813">MIYYRTQDLDIDNVIRVTFYVPGFRPILILIDKRYDDIEAVMCKICQKLCIFYKSDYCMIHPSGAIVEDLELLVNNDRIMLGTFYDFPCLQRLPCPKKDCYKPKSRRMTMDELLGITNSSKVAAYF</sequence>
<dbReference type="EMBL" id="CAMPGE010022082">
    <property type="protein sequence ID" value="CAI2380157.1"/>
    <property type="molecule type" value="Genomic_DNA"/>
</dbReference>
<gene>
    <name evidence="1" type="ORF">ECRASSUSDP1_LOCUS21586</name>
</gene>
<organism evidence="1 2">
    <name type="scientific">Euplotes crassus</name>
    <dbReference type="NCBI Taxonomy" id="5936"/>
    <lineage>
        <taxon>Eukaryota</taxon>
        <taxon>Sar</taxon>
        <taxon>Alveolata</taxon>
        <taxon>Ciliophora</taxon>
        <taxon>Intramacronucleata</taxon>
        <taxon>Spirotrichea</taxon>
        <taxon>Hypotrichia</taxon>
        <taxon>Euplotida</taxon>
        <taxon>Euplotidae</taxon>
        <taxon>Moneuplotes</taxon>
    </lineage>
</organism>
<evidence type="ECO:0000313" key="1">
    <source>
        <dbReference type="EMBL" id="CAI2380157.1"/>
    </source>
</evidence>
<name>A0AAD1XWB4_EUPCR</name>
<comment type="caution">
    <text evidence="1">The sequence shown here is derived from an EMBL/GenBank/DDBJ whole genome shotgun (WGS) entry which is preliminary data.</text>
</comment>
<proteinExistence type="predicted"/>